<gene>
    <name evidence="2" type="ORF">FHR94_000431</name>
</gene>
<dbReference type="Proteomes" id="UP000547614">
    <property type="component" value="Unassembled WGS sequence"/>
</dbReference>
<feature type="region of interest" description="Disordered" evidence="1">
    <location>
        <begin position="863"/>
        <end position="981"/>
    </location>
</feature>
<evidence type="ECO:0000313" key="3">
    <source>
        <dbReference type="Proteomes" id="UP000547614"/>
    </source>
</evidence>
<sequence>MPALISAIPADLFPVDRLAPAGNLQQFLQKLRITDYSGSDYMDPQEGFKMELDFSSEEIFELAGLGGVQLVVGGKHSSVLGVKLKAAFPQRKLDVTLTGKFRIRFPEEWLKPVIKKKGKWTEDGSRQFSEIEVGAKITINQDWNVSFGGPNEFVLQPAMIADTGFVVEAKVALDLSEHQTIPASDNLELPDVRSISPGWQGIVFKELSLHFPDSLKGLPIDELEFHNFHIGTGGISGTIGLNTENYDTDQSVTTSSQTLFGIPFLLTELDVQFVQNTFSKADITGKLRLPFFDQDVEVELGIDLDGNLTAELTGEDGLATVSKDNLFKFEIDSLGFSVEEGVPAVSLGGTLTPTLELLSDAPGVRIDELRIDAEGNVDIQGGWIDLPDQYRAEIAGLGFEITKFGMGYTAAGRKWIGLNGGIELPEGLPAGASVEGLRIFPDGNEPAVTLNGIGVEFTVPETLAFKGEVALKGKEFRGDIDLELMALGLSVDAELVFGTHNRNGNAFQYMAIYLDADLPAGIPLWATGLSLYGFSGLFASQYEPDKSGEQKWYAITGGTQSWYHWKDKGVTDFDKWRPRAGALGFGAGVTVATAADNGLSLANDLLLVIVFPGPILMLQGRSDLLKKGTQVGEDAAFQTLAVLDGRAGSFTLGMDARYKEGEKGRVMDISASAEAFYSLNDPDSWYLNIGKKKPRDQRIRAEALSVFVTEAYFMLDPNRLAMGIWRGYDKEWKYGPLKVILEAWIASDVLVNFEPAHFHGEIRLHGKVALKAFGVGMGLTADTKIAADVFDPFHLLAKLSVSLSTPWPLPDPSAKVTLEWGPQPDPPQLPDVIGQIGIGHKKLASTWQPKPDRLKEQANRNALDPPLAAGPRRAHGTPGCPPGNHLPAAATQRQRRGRQRQSPQPALGAHRRSGKEPGAGTGPLRTDGRAPAAMGRDGPGLDRCSGPLRHLGTPAAPAQAGRTGHPHRQGPEPDPDQTATVGAYPLRLWPPRRWRLGRRHLRPVPAVSLSAGTGVLRLPGAEATRRFQNLFRHRFIVLYLRANPSPALAVADDIRQTGSGMAFRRRCTPKYRTLRGLRTGCLAVSGKATPGHQSHR</sequence>
<proteinExistence type="predicted"/>
<protein>
    <submittedName>
        <fullName evidence="2">Uncharacterized protein</fullName>
    </submittedName>
</protein>
<dbReference type="EMBL" id="JACHXP010000002">
    <property type="protein sequence ID" value="MBB3189209.1"/>
    <property type="molecule type" value="Genomic_DNA"/>
</dbReference>
<organism evidence="2 3">
    <name type="scientific">Halomonas cerina</name>
    <dbReference type="NCBI Taxonomy" id="447424"/>
    <lineage>
        <taxon>Bacteria</taxon>
        <taxon>Pseudomonadati</taxon>
        <taxon>Pseudomonadota</taxon>
        <taxon>Gammaproteobacteria</taxon>
        <taxon>Oceanospirillales</taxon>
        <taxon>Halomonadaceae</taxon>
        <taxon>Halomonas</taxon>
    </lineage>
</organism>
<name>A0A839V6N7_9GAMM</name>
<evidence type="ECO:0000313" key="2">
    <source>
        <dbReference type="EMBL" id="MBB3189209.1"/>
    </source>
</evidence>
<accession>A0A839V6N7</accession>
<reference evidence="2 3" key="1">
    <citation type="submission" date="2020-08" db="EMBL/GenBank/DDBJ databases">
        <title>Genomic Encyclopedia of Type Strains, Phase III (KMG-III): the genomes of soil and plant-associated and newly described type strains.</title>
        <authorList>
            <person name="Whitman W."/>
        </authorList>
    </citation>
    <scope>NUCLEOTIDE SEQUENCE [LARGE SCALE GENOMIC DNA]</scope>
    <source>
        <strain evidence="2 3">CECT 7282</strain>
    </source>
</reference>
<keyword evidence="3" id="KW-1185">Reference proteome</keyword>
<comment type="caution">
    <text evidence="2">The sequence shown here is derived from an EMBL/GenBank/DDBJ whole genome shotgun (WGS) entry which is preliminary data.</text>
</comment>
<evidence type="ECO:0000256" key="1">
    <source>
        <dbReference type="SAM" id="MobiDB-lite"/>
    </source>
</evidence>
<dbReference type="AlphaFoldDB" id="A0A839V6N7"/>